<evidence type="ECO:0000313" key="2">
    <source>
        <dbReference type="EMBL" id="AWM00708.1"/>
    </source>
</evidence>
<accession>A0A2U8PU70</accession>
<evidence type="ECO:0000256" key="1">
    <source>
        <dbReference type="SAM" id="MobiDB-lite"/>
    </source>
</evidence>
<organism evidence="2 3">
    <name type="scientific">Bradyrhizobium amphicarpaeae</name>
    <dbReference type="NCBI Taxonomy" id="1404768"/>
    <lineage>
        <taxon>Bacteria</taxon>
        <taxon>Pseudomonadati</taxon>
        <taxon>Pseudomonadota</taxon>
        <taxon>Alphaproteobacteria</taxon>
        <taxon>Hyphomicrobiales</taxon>
        <taxon>Nitrobacteraceae</taxon>
        <taxon>Bradyrhizobium</taxon>
    </lineage>
</organism>
<dbReference type="AlphaFoldDB" id="A0A2U8PU70"/>
<reference evidence="2 3" key="2">
    <citation type="journal article" date="2019" name="Int. J. Syst. Evol. Microbiol.">
        <title>Description and complete genome sequence of Bradyrhizobium amphicarpaeae sp. nov., harbouring photosystem and nitrogen-fixation genes.</title>
        <authorList>
            <person name="Bromfield E.S.P."/>
            <person name="Cloutier S."/>
            <person name="Nguyen H.D.T."/>
        </authorList>
    </citation>
    <scope>NUCLEOTIDE SEQUENCE [LARGE SCALE GENOMIC DNA]</scope>
    <source>
        <strain evidence="2 3">39S1MB</strain>
    </source>
</reference>
<proteinExistence type="predicted"/>
<feature type="compositionally biased region" description="Basic and acidic residues" evidence="1">
    <location>
        <begin position="59"/>
        <end position="76"/>
    </location>
</feature>
<dbReference type="KEGG" id="brq:CIT40_12115"/>
<keyword evidence="3" id="KW-1185">Reference proteome</keyword>
<dbReference type="Proteomes" id="UP000215884">
    <property type="component" value="Chromosome"/>
</dbReference>
<feature type="region of interest" description="Disordered" evidence="1">
    <location>
        <begin position="59"/>
        <end position="85"/>
    </location>
</feature>
<reference evidence="2 3" key="1">
    <citation type="journal article" date="2017" name="Syst. Appl. Microbiol.">
        <title>Soybeans inoculated with root zone soils of Canadian native legumes harbour diverse and novel Bradyrhizobium spp. that possess agricultural potential.</title>
        <authorList>
            <person name="Bromfield E.S.P."/>
            <person name="Cloutier S."/>
            <person name="Tambong J.T."/>
            <person name="Tran Thi T.V."/>
        </authorList>
    </citation>
    <scope>NUCLEOTIDE SEQUENCE [LARGE SCALE GENOMIC DNA]</scope>
    <source>
        <strain evidence="2 3">39S1MB</strain>
    </source>
</reference>
<gene>
    <name evidence="2" type="ORF">CIT40_12115</name>
</gene>
<protein>
    <submittedName>
        <fullName evidence="2">Uncharacterized protein</fullName>
    </submittedName>
</protein>
<dbReference type="OrthoDB" id="8243210at2"/>
<name>A0A2U8PU70_9BRAD</name>
<sequence>MRRTSFAMADKFRDIVARVGAVFREQRRIEARRALQRYHHLLARPDEILPLNEIAPLSKQEDISGHAHGSDARERGAGQPAYERA</sequence>
<dbReference type="EMBL" id="CP029426">
    <property type="protein sequence ID" value="AWM00708.1"/>
    <property type="molecule type" value="Genomic_DNA"/>
</dbReference>
<evidence type="ECO:0000313" key="3">
    <source>
        <dbReference type="Proteomes" id="UP000215884"/>
    </source>
</evidence>